<dbReference type="SMART" id="SM00387">
    <property type="entry name" value="HATPase_c"/>
    <property type="match status" value="1"/>
</dbReference>
<reference evidence="7" key="1">
    <citation type="submission" date="2020-07" db="EMBL/GenBank/DDBJ databases">
        <title>Severe corrosion of carbon steel in oil field produced water can be linked to methanogenic archaea containing a special type of NiFe hydrogenase.</title>
        <authorList>
            <person name="Lahme S."/>
            <person name="Mand J."/>
            <person name="Longwell J."/>
            <person name="Smith R."/>
            <person name="Enning D."/>
        </authorList>
    </citation>
    <scope>NUCLEOTIDE SEQUENCE</scope>
    <source>
        <strain evidence="7">MIC098Bin6</strain>
    </source>
</reference>
<dbReference type="GO" id="GO:0000160">
    <property type="term" value="P:phosphorelay signal transduction system"/>
    <property type="evidence" value="ECO:0007669"/>
    <property type="project" value="UniProtKB-KW"/>
</dbReference>
<name>A0A931CUB7_9BACT</name>
<protein>
    <recommendedName>
        <fullName evidence="2">histidine kinase</fullName>
        <ecNumber evidence="2">2.7.13.3</ecNumber>
    </recommendedName>
</protein>
<comment type="catalytic activity">
    <reaction evidence="1">
        <text>ATP + protein L-histidine = ADP + protein N-phospho-L-histidine.</text>
        <dbReference type="EC" id="2.7.13.3"/>
    </reaction>
</comment>
<dbReference type="InterPro" id="IPR050482">
    <property type="entry name" value="Sensor_HK_TwoCompSys"/>
</dbReference>
<dbReference type="AlphaFoldDB" id="A0A931CUB7"/>
<accession>A0A931CUB7</accession>
<dbReference type="InterPro" id="IPR003594">
    <property type="entry name" value="HATPase_dom"/>
</dbReference>
<dbReference type="GO" id="GO:0004673">
    <property type="term" value="F:protein histidine kinase activity"/>
    <property type="evidence" value="ECO:0007669"/>
    <property type="project" value="UniProtKB-EC"/>
</dbReference>
<evidence type="ECO:0000256" key="1">
    <source>
        <dbReference type="ARBA" id="ARBA00000085"/>
    </source>
</evidence>
<dbReference type="SUPFAM" id="SSF55874">
    <property type="entry name" value="ATPase domain of HSP90 chaperone/DNA topoisomerase II/histidine kinase"/>
    <property type="match status" value="1"/>
</dbReference>
<evidence type="ECO:0000256" key="2">
    <source>
        <dbReference type="ARBA" id="ARBA00012438"/>
    </source>
</evidence>
<dbReference type="PANTHER" id="PTHR24421:SF10">
    <property type="entry name" value="NITRATE_NITRITE SENSOR PROTEIN NARQ"/>
    <property type="match status" value="1"/>
</dbReference>
<dbReference type="EC" id="2.7.13.3" evidence="2"/>
<feature type="domain" description="Histidine kinase" evidence="6">
    <location>
        <begin position="1"/>
        <end position="84"/>
    </location>
</feature>
<feature type="non-terminal residue" evidence="7">
    <location>
        <position position="1"/>
    </location>
</feature>
<dbReference type="Pfam" id="PF02518">
    <property type="entry name" value="HATPase_c"/>
    <property type="match status" value="1"/>
</dbReference>
<evidence type="ECO:0000256" key="3">
    <source>
        <dbReference type="ARBA" id="ARBA00022679"/>
    </source>
</evidence>
<evidence type="ECO:0000313" key="8">
    <source>
        <dbReference type="Proteomes" id="UP000706172"/>
    </source>
</evidence>
<dbReference type="PROSITE" id="PS50109">
    <property type="entry name" value="HIS_KIN"/>
    <property type="match status" value="1"/>
</dbReference>
<evidence type="ECO:0000256" key="5">
    <source>
        <dbReference type="ARBA" id="ARBA00023012"/>
    </source>
</evidence>
<organism evidence="7 8">
    <name type="scientific">Desulfotignum balticum</name>
    <dbReference type="NCBI Taxonomy" id="115781"/>
    <lineage>
        <taxon>Bacteria</taxon>
        <taxon>Pseudomonadati</taxon>
        <taxon>Thermodesulfobacteriota</taxon>
        <taxon>Desulfobacteria</taxon>
        <taxon>Desulfobacterales</taxon>
        <taxon>Desulfobacteraceae</taxon>
        <taxon>Desulfotignum</taxon>
    </lineage>
</organism>
<evidence type="ECO:0000313" key="7">
    <source>
        <dbReference type="EMBL" id="MBG0779210.1"/>
    </source>
</evidence>
<proteinExistence type="predicted"/>
<keyword evidence="5" id="KW-0902">Two-component regulatory system</keyword>
<dbReference type="PANTHER" id="PTHR24421">
    <property type="entry name" value="NITRATE/NITRITE SENSOR PROTEIN NARX-RELATED"/>
    <property type="match status" value="1"/>
</dbReference>
<keyword evidence="4" id="KW-0418">Kinase</keyword>
<dbReference type="Proteomes" id="UP000706172">
    <property type="component" value="Unassembled WGS sequence"/>
</dbReference>
<dbReference type="Gene3D" id="3.30.565.10">
    <property type="entry name" value="Histidine kinase-like ATPase, C-terminal domain"/>
    <property type="match status" value="1"/>
</dbReference>
<dbReference type="InterPro" id="IPR005467">
    <property type="entry name" value="His_kinase_dom"/>
</dbReference>
<dbReference type="CDD" id="cd16917">
    <property type="entry name" value="HATPase_UhpB-NarQ-NarX-like"/>
    <property type="match status" value="1"/>
</dbReference>
<dbReference type="InterPro" id="IPR036890">
    <property type="entry name" value="HATPase_C_sf"/>
</dbReference>
<evidence type="ECO:0000256" key="4">
    <source>
        <dbReference type="ARBA" id="ARBA00022777"/>
    </source>
</evidence>
<keyword evidence="3" id="KW-0808">Transferase</keyword>
<comment type="caution">
    <text evidence="7">The sequence shown here is derived from an EMBL/GenBank/DDBJ whole genome shotgun (WGS) entry which is preliminary data.</text>
</comment>
<sequence>IAQEAVQNAIRHGGADHIVIEMAYQNMSFSLSIKDKGIGFICSGESPGMGLHIMNYRAKLMGGSLDIESSDIGTCVTLKLPVSALHFPENRTRLHKPQKHGMGMQQ</sequence>
<gene>
    <name evidence="7" type="ORF">H0S81_04720</name>
</gene>
<dbReference type="EMBL" id="JACCQK010000240">
    <property type="protein sequence ID" value="MBG0779210.1"/>
    <property type="molecule type" value="Genomic_DNA"/>
</dbReference>
<evidence type="ECO:0000259" key="6">
    <source>
        <dbReference type="PROSITE" id="PS50109"/>
    </source>
</evidence>